<accession>A0A318SM65</accession>
<dbReference type="RefSeq" id="WP_146227538.1">
    <property type="nucleotide sequence ID" value="NZ_QJTE01000011.1"/>
</dbReference>
<proteinExistence type="predicted"/>
<dbReference type="Proteomes" id="UP000248311">
    <property type="component" value="Unassembled WGS sequence"/>
</dbReference>
<dbReference type="EMBL" id="QJTE01000011">
    <property type="protein sequence ID" value="PYE80796.1"/>
    <property type="molecule type" value="Genomic_DNA"/>
</dbReference>
<organism evidence="1 2">
    <name type="scientific">Pseudoroseicyclus aestuarii</name>
    <dbReference type="NCBI Taxonomy" id="1795041"/>
    <lineage>
        <taxon>Bacteria</taxon>
        <taxon>Pseudomonadati</taxon>
        <taxon>Pseudomonadota</taxon>
        <taxon>Alphaproteobacteria</taxon>
        <taxon>Rhodobacterales</taxon>
        <taxon>Paracoccaceae</taxon>
        <taxon>Pseudoroseicyclus</taxon>
    </lineage>
</organism>
<dbReference type="AlphaFoldDB" id="A0A318SM65"/>
<dbReference type="OrthoDB" id="7885227at2"/>
<sequence>MSEPLFAPDSTHAEVRCWQCGHEVTVKPNGLPAGISGAEFERRARCQKCGTGWPHVKVFPVTRSKWGM</sequence>
<protein>
    <submittedName>
        <fullName evidence="1">Uncharacterized protein</fullName>
    </submittedName>
</protein>
<evidence type="ECO:0000313" key="2">
    <source>
        <dbReference type="Proteomes" id="UP000248311"/>
    </source>
</evidence>
<reference evidence="1 2" key="1">
    <citation type="submission" date="2018-06" db="EMBL/GenBank/DDBJ databases">
        <title>Genomic Encyclopedia of Type Strains, Phase III (KMG-III): the genomes of soil and plant-associated and newly described type strains.</title>
        <authorList>
            <person name="Whitman W."/>
        </authorList>
    </citation>
    <scope>NUCLEOTIDE SEQUENCE [LARGE SCALE GENOMIC DNA]</scope>
    <source>
        <strain evidence="1 2">CECT 9025</strain>
    </source>
</reference>
<keyword evidence="2" id="KW-1185">Reference proteome</keyword>
<gene>
    <name evidence="1" type="ORF">DFP88_1116</name>
</gene>
<comment type="caution">
    <text evidence="1">The sequence shown here is derived from an EMBL/GenBank/DDBJ whole genome shotgun (WGS) entry which is preliminary data.</text>
</comment>
<evidence type="ECO:0000313" key="1">
    <source>
        <dbReference type="EMBL" id="PYE80796.1"/>
    </source>
</evidence>
<name>A0A318SM65_9RHOB</name>